<dbReference type="AlphaFoldDB" id="T1K7W0"/>
<evidence type="ECO:0000313" key="14">
    <source>
        <dbReference type="EnsemblMetazoa" id="tetur06g05740.1"/>
    </source>
</evidence>
<keyword evidence="8 13" id="KW-1133">Transmembrane helix</keyword>
<dbReference type="HOGENOM" id="CLU_076376_0_0_1"/>
<dbReference type="EMBL" id="CAEY01001813">
    <property type="status" value="NOT_ANNOTATED_CDS"/>
    <property type="molecule type" value="Genomic_DNA"/>
</dbReference>
<evidence type="ECO:0000256" key="12">
    <source>
        <dbReference type="SAM" id="MobiDB-lite"/>
    </source>
</evidence>
<keyword evidence="15" id="KW-1185">Reference proteome</keyword>
<keyword evidence="6" id="KW-0631">Potassium channel</keyword>
<dbReference type="KEGG" id="tut:107361113"/>
<evidence type="ECO:0000256" key="9">
    <source>
        <dbReference type="ARBA" id="ARBA00023065"/>
    </source>
</evidence>
<evidence type="ECO:0000256" key="11">
    <source>
        <dbReference type="ARBA" id="ARBA00023303"/>
    </source>
</evidence>
<dbReference type="OrthoDB" id="195817at2759"/>
<protein>
    <submittedName>
        <fullName evidence="14">Uncharacterized protein</fullName>
    </submittedName>
</protein>
<name>T1K7W0_TETUR</name>
<feature type="transmembrane region" description="Helical" evidence="13">
    <location>
        <begin position="54"/>
        <end position="73"/>
    </location>
</feature>
<dbReference type="eggNOG" id="KOG3944">
    <property type="taxonomic scope" value="Eukaryota"/>
</dbReference>
<evidence type="ECO:0000256" key="6">
    <source>
        <dbReference type="ARBA" id="ARBA00022826"/>
    </source>
</evidence>
<accession>T1K7W0</accession>
<organism evidence="14 15">
    <name type="scientific">Tetranychus urticae</name>
    <name type="common">Two-spotted spider mite</name>
    <dbReference type="NCBI Taxonomy" id="32264"/>
    <lineage>
        <taxon>Eukaryota</taxon>
        <taxon>Metazoa</taxon>
        <taxon>Ecdysozoa</taxon>
        <taxon>Arthropoda</taxon>
        <taxon>Chelicerata</taxon>
        <taxon>Arachnida</taxon>
        <taxon>Acari</taxon>
        <taxon>Acariformes</taxon>
        <taxon>Trombidiformes</taxon>
        <taxon>Prostigmata</taxon>
        <taxon>Eleutherengona</taxon>
        <taxon>Raphignathae</taxon>
        <taxon>Tetranychoidea</taxon>
        <taxon>Tetranychidae</taxon>
        <taxon>Tetranychus</taxon>
    </lineage>
</organism>
<feature type="transmembrane region" description="Helical" evidence="13">
    <location>
        <begin position="85"/>
        <end position="105"/>
    </location>
</feature>
<evidence type="ECO:0000256" key="10">
    <source>
        <dbReference type="ARBA" id="ARBA00023136"/>
    </source>
</evidence>
<evidence type="ECO:0000256" key="1">
    <source>
        <dbReference type="ARBA" id="ARBA00004127"/>
    </source>
</evidence>
<reference evidence="15" key="1">
    <citation type="submission" date="2011-08" db="EMBL/GenBank/DDBJ databases">
        <authorList>
            <person name="Rombauts S."/>
        </authorList>
    </citation>
    <scope>NUCLEOTIDE SEQUENCE</scope>
    <source>
        <strain evidence="15">London</strain>
    </source>
</reference>
<feature type="transmembrane region" description="Helical" evidence="13">
    <location>
        <begin position="210"/>
        <end position="230"/>
    </location>
</feature>
<proteinExistence type="inferred from homology"/>
<sequence length="284" mass="32203">MDPEQFLEMANMVSKMKMFPYFEMAHAIISCLYIREDLGATAHPFTRKHPFSCWLSSMINIFAGSILANFLLGEPVIAAFKNPNQVLLATVIWYLIFYSPFDVIYKIFKFMPCKVVLAAMKEVIRCKKVHDGVTHASKIYPNGYIIMICIGTVKGNGSGFMKLMERLMRGTWTPNAFELLSPTFPTKASIVASIIFIIDKKTDWISVPHALVYFGIVIFFVYFKLSAMLLGIHDPFIPFENLFSALFFGGIWDALAHVISNAKKSDDSGPKVEIPRREEAKKKE</sequence>
<keyword evidence="11" id="KW-0407">Ion channel</keyword>
<dbReference type="Proteomes" id="UP000015104">
    <property type="component" value="Unassembled WGS sequence"/>
</dbReference>
<feature type="region of interest" description="Disordered" evidence="12">
    <location>
        <begin position="263"/>
        <end position="284"/>
    </location>
</feature>
<gene>
    <name evidence="14" type="primary">107361113</name>
</gene>
<evidence type="ECO:0000256" key="4">
    <source>
        <dbReference type="ARBA" id="ARBA00022538"/>
    </source>
</evidence>
<evidence type="ECO:0000256" key="2">
    <source>
        <dbReference type="ARBA" id="ARBA00005766"/>
    </source>
</evidence>
<keyword evidence="10 13" id="KW-0472">Membrane</keyword>
<keyword evidence="3" id="KW-0813">Transport</keyword>
<evidence type="ECO:0000256" key="3">
    <source>
        <dbReference type="ARBA" id="ARBA00022448"/>
    </source>
</evidence>
<dbReference type="OMA" id="HNELLRP"/>
<dbReference type="GO" id="GO:0012505">
    <property type="term" value="C:endomembrane system"/>
    <property type="evidence" value="ECO:0007669"/>
    <property type="project" value="UniProtKB-SubCell"/>
</dbReference>
<dbReference type="Pfam" id="PF05197">
    <property type="entry name" value="TRIC"/>
    <property type="match status" value="1"/>
</dbReference>
<evidence type="ECO:0000256" key="8">
    <source>
        <dbReference type="ARBA" id="ARBA00022989"/>
    </source>
</evidence>
<keyword evidence="4" id="KW-0633">Potassium transport</keyword>
<feature type="transmembrane region" description="Helical" evidence="13">
    <location>
        <begin position="242"/>
        <end position="260"/>
    </location>
</feature>
<comment type="subcellular location">
    <subcellularLocation>
        <location evidence="1">Endomembrane system</location>
        <topology evidence="1">Multi-pass membrane protein</topology>
    </subcellularLocation>
</comment>
<feature type="transmembrane region" description="Helical" evidence="13">
    <location>
        <begin position="176"/>
        <end position="198"/>
    </location>
</feature>
<evidence type="ECO:0000313" key="15">
    <source>
        <dbReference type="Proteomes" id="UP000015104"/>
    </source>
</evidence>
<evidence type="ECO:0000256" key="7">
    <source>
        <dbReference type="ARBA" id="ARBA00022958"/>
    </source>
</evidence>
<comment type="similarity">
    <text evidence="2">Belongs to the TMEM38 family.</text>
</comment>
<keyword evidence="5 13" id="KW-0812">Transmembrane</keyword>
<dbReference type="PANTHER" id="PTHR12454:SF11">
    <property type="entry name" value="GH25683P"/>
    <property type="match status" value="1"/>
</dbReference>
<dbReference type="GO" id="GO:0042802">
    <property type="term" value="F:identical protein binding"/>
    <property type="evidence" value="ECO:0007669"/>
    <property type="project" value="InterPro"/>
</dbReference>
<dbReference type="InterPro" id="IPR007866">
    <property type="entry name" value="TRIC_channel"/>
</dbReference>
<keyword evidence="7" id="KW-0630">Potassium</keyword>
<evidence type="ECO:0000256" key="13">
    <source>
        <dbReference type="SAM" id="Phobius"/>
    </source>
</evidence>
<keyword evidence="9" id="KW-0406">Ion transport</keyword>
<reference evidence="14" key="2">
    <citation type="submission" date="2015-06" db="UniProtKB">
        <authorList>
            <consortium name="EnsemblMetazoa"/>
        </authorList>
    </citation>
    <scope>IDENTIFICATION</scope>
</reference>
<dbReference type="PANTHER" id="PTHR12454">
    <property type="entry name" value="TRIMERIC INTRACELLULAR CATION CHANNEL"/>
    <property type="match status" value="1"/>
</dbReference>
<dbReference type="GO" id="GO:0016020">
    <property type="term" value="C:membrane"/>
    <property type="evidence" value="ECO:0007669"/>
    <property type="project" value="InterPro"/>
</dbReference>
<dbReference type="GO" id="GO:0005267">
    <property type="term" value="F:potassium channel activity"/>
    <property type="evidence" value="ECO:0007669"/>
    <property type="project" value="UniProtKB-KW"/>
</dbReference>
<dbReference type="EnsemblMetazoa" id="tetur06g05740.1">
    <property type="protein sequence ID" value="tetur06g05740.1"/>
    <property type="gene ID" value="tetur06g05740"/>
</dbReference>
<evidence type="ECO:0000256" key="5">
    <source>
        <dbReference type="ARBA" id="ARBA00022692"/>
    </source>
</evidence>